<dbReference type="Proteomes" id="UP000009046">
    <property type="component" value="Unassembled WGS sequence"/>
</dbReference>
<dbReference type="FunFam" id="3.30.160.60:FF:000446">
    <property type="entry name" value="Zinc finger protein"/>
    <property type="match status" value="2"/>
</dbReference>
<evidence type="ECO:0000313" key="10">
    <source>
        <dbReference type="EnsemblMetazoa" id="PHUM456160-PA"/>
    </source>
</evidence>
<evidence type="ECO:0000259" key="8">
    <source>
        <dbReference type="PROSITE" id="PS50157"/>
    </source>
</evidence>
<keyword evidence="6" id="KW-0539">Nucleus</keyword>
<gene>
    <name evidence="10" type="primary">8230618</name>
    <name evidence="9" type="ORF">Phum_PHUM456160</name>
</gene>
<dbReference type="EMBL" id="AAZO01005552">
    <property type="status" value="NOT_ANNOTATED_CDS"/>
    <property type="molecule type" value="Genomic_DNA"/>
</dbReference>
<dbReference type="InterPro" id="IPR036236">
    <property type="entry name" value="Znf_C2H2_sf"/>
</dbReference>
<keyword evidence="4 7" id="KW-0863">Zinc-finger</keyword>
<evidence type="ECO:0000256" key="7">
    <source>
        <dbReference type="PROSITE-ProRule" id="PRU00042"/>
    </source>
</evidence>
<dbReference type="GO" id="GO:0005634">
    <property type="term" value="C:nucleus"/>
    <property type="evidence" value="ECO:0007669"/>
    <property type="project" value="UniProtKB-SubCell"/>
</dbReference>
<dbReference type="OMA" id="THGRIHR"/>
<dbReference type="EnsemblMetazoa" id="PHUM456160-RA">
    <property type="protein sequence ID" value="PHUM456160-PA"/>
    <property type="gene ID" value="PHUM456160"/>
</dbReference>
<evidence type="ECO:0000256" key="2">
    <source>
        <dbReference type="ARBA" id="ARBA00022723"/>
    </source>
</evidence>
<reference evidence="9" key="2">
    <citation type="submission" date="2007-04" db="EMBL/GenBank/DDBJ databases">
        <title>The genome of the human body louse.</title>
        <authorList>
            <consortium name="The Human Body Louse Genome Consortium"/>
            <person name="Kirkness E."/>
            <person name="Walenz B."/>
            <person name="Hass B."/>
            <person name="Bruggner R."/>
            <person name="Strausberg R."/>
        </authorList>
    </citation>
    <scope>NUCLEOTIDE SEQUENCE</scope>
    <source>
        <strain evidence="9">USDA</strain>
    </source>
</reference>
<dbReference type="PROSITE" id="PS00028">
    <property type="entry name" value="ZINC_FINGER_C2H2_1"/>
    <property type="match status" value="7"/>
</dbReference>
<evidence type="ECO:0000313" key="11">
    <source>
        <dbReference type="Proteomes" id="UP000009046"/>
    </source>
</evidence>
<dbReference type="RefSeq" id="XP_002429908.1">
    <property type="nucleotide sequence ID" value="XM_002429863.1"/>
</dbReference>
<keyword evidence="11" id="KW-1185">Reference proteome</keyword>
<feature type="domain" description="C2H2-type" evidence="8">
    <location>
        <begin position="407"/>
        <end position="434"/>
    </location>
</feature>
<dbReference type="InterPro" id="IPR050888">
    <property type="entry name" value="ZnF_C2H2-type_TF"/>
</dbReference>
<evidence type="ECO:0000313" key="9">
    <source>
        <dbReference type="EMBL" id="EEB17170.1"/>
    </source>
</evidence>
<dbReference type="InParanoid" id="E0VUW4"/>
<reference evidence="9" key="1">
    <citation type="submission" date="2007-04" db="EMBL/GenBank/DDBJ databases">
        <title>Annotation of Pediculus humanus corporis strain USDA.</title>
        <authorList>
            <person name="Kirkness E."/>
            <person name="Hannick L."/>
            <person name="Hass B."/>
            <person name="Bruggner R."/>
            <person name="Lawson D."/>
            <person name="Bidwell S."/>
            <person name="Joardar V."/>
            <person name="Caler E."/>
            <person name="Walenz B."/>
            <person name="Inman J."/>
            <person name="Schobel S."/>
            <person name="Galinsky K."/>
            <person name="Amedeo P."/>
            <person name="Strausberg R."/>
        </authorList>
    </citation>
    <scope>NUCLEOTIDE SEQUENCE</scope>
    <source>
        <strain evidence="9">USDA</strain>
    </source>
</reference>
<dbReference type="GeneID" id="8230618"/>
<feature type="domain" description="C2H2-type" evidence="8">
    <location>
        <begin position="318"/>
        <end position="346"/>
    </location>
</feature>
<protein>
    <submittedName>
        <fullName evidence="9 10">Zinc finger protein, putative</fullName>
    </submittedName>
</protein>
<dbReference type="Pfam" id="PF13912">
    <property type="entry name" value="zf-C2H2_6"/>
    <property type="match status" value="3"/>
</dbReference>
<dbReference type="Gene3D" id="3.30.160.60">
    <property type="entry name" value="Classic Zinc Finger"/>
    <property type="match status" value="6"/>
</dbReference>
<dbReference type="InterPro" id="IPR013087">
    <property type="entry name" value="Znf_C2H2_type"/>
</dbReference>
<dbReference type="SUPFAM" id="SSF57667">
    <property type="entry name" value="beta-beta-alpha zinc fingers"/>
    <property type="match status" value="4"/>
</dbReference>
<dbReference type="eggNOG" id="KOG1721">
    <property type="taxonomic scope" value="Eukaryota"/>
</dbReference>
<dbReference type="HOGENOM" id="CLU_597603_0_0_1"/>
<reference evidence="10" key="3">
    <citation type="submission" date="2020-05" db="UniProtKB">
        <authorList>
            <consortium name="EnsemblMetazoa"/>
        </authorList>
    </citation>
    <scope>IDENTIFICATION</scope>
    <source>
        <strain evidence="10">USDA</strain>
    </source>
</reference>
<dbReference type="GO" id="GO:0008270">
    <property type="term" value="F:zinc ion binding"/>
    <property type="evidence" value="ECO:0007669"/>
    <property type="project" value="UniProtKB-KW"/>
</dbReference>
<evidence type="ECO:0000256" key="3">
    <source>
        <dbReference type="ARBA" id="ARBA00022737"/>
    </source>
</evidence>
<dbReference type="PANTHER" id="PTHR24406">
    <property type="entry name" value="TRANSCRIPTIONAL REPRESSOR CTCFL-RELATED"/>
    <property type="match status" value="1"/>
</dbReference>
<sequence>MEDKNVEVSQVVKSIKSITVKEDTVSATHALGLQDLYNAAFSQEPDANTNEINIIDKGNVKILNGNDKVIENNETYKNSSFDDGYQLYSLKTLEYSIDFVKPDEQSVGLNSLNSFEDSKNEGKEVFVSSALSHPYETFQNVPNSVLDLDKGIQIHLVKTEDIQTESPNSSGNDIPLLTYNYENCGYSGDKNFDNESVGVNPETLGVRFEDCDFNSSDSFASTESIIPKNINCPKCPKKFMFKSDLLRHDKYKHSSKPKLFCKYCNKEFVSQQNLLFHEKSHKKKRNSLKCEICKKVFKKSAVLIKHMEKKHSKNTSLFFCTDCNKNFSTQNLLNNHIKKIHTSDSEKPYKCDICLKRFEKKQGLSCHVKAHTDEQQLYVCQHCNKSFSKICYLKNHLKSHQEDKDSFLCDICGKDYKSLTALEEHSRKHTGEKPFTCNVCMKSFAYKAYFIDLFLKKA</sequence>
<feature type="domain" description="C2H2-type" evidence="8">
    <location>
        <begin position="378"/>
        <end position="405"/>
    </location>
</feature>
<keyword evidence="3" id="KW-0677">Repeat</keyword>
<feature type="domain" description="C2H2-type" evidence="8">
    <location>
        <begin position="349"/>
        <end position="376"/>
    </location>
</feature>
<dbReference type="OrthoDB" id="3437960at2759"/>
<evidence type="ECO:0000256" key="4">
    <source>
        <dbReference type="ARBA" id="ARBA00022771"/>
    </source>
</evidence>
<dbReference type="KEGG" id="phu:Phum_PHUM456160"/>
<feature type="domain" description="C2H2-type" evidence="8">
    <location>
        <begin position="230"/>
        <end position="258"/>
    </location>
</feature>
<dbReference type="AlphaFoldDB" id="E0VUW4"/>
<proteinExistence type="predicted"/>
<dbReference type="CTD" id="8230618"/>
<dbReference type="SMART" id="SM00355">
    <property type="entry name" value="ZnF_C2H2"/>
    <property type="match status" value="7"/>
</dbReference>
<keyword evidence="5" id="KW-0862">Zinc</keyword>
<dbReference type="Pfam" id="PF00096">
    <property type="entry name" value="zf-C2H2"/>
    <property type="match status" value="3"/>
</dbReference>
<comment type="subcellular location">
    <subcellularLocation>
        <location evidence="1">Nucleus</location>
    </subcellularLocation>
</comment>
<keyword evidence="2" id="KW-0479">Metal-binding</keyword>
<dbReference type="VEuPathDB" id="VectorBase:PHUM456160"/>
<organism>
    <name type="scientific">Pediculus humanus subsp. corporis</name>
    <name type="common">Body louse</name>
    <dbReference type="NCBI Taxonomy" id="121224"/>
    <lineage>
        <taxon>Eukaryota</taxon>
        <taxon>Metazoa</taxon>
        <taxon>Ecdysozoa</taxon>
        <taxon>Arthropoda</taxon>
        <taxon>Hexapoda</taxon>
        <taxon>Insecta</taxon>
        <taxon>Pterygota</taxon>
        <taxon>Neoptera</taxon>
        <taxon>Paraneoptera</taxon>
        <taxon>Psocodea</taxon>
        <taxon>Troctomorpha</taxon>
        <taxon>Phthiraptera</taxon>
        <taxon>Anoplura</taxon>
        <taxon>Pediculidae</taxon>
        <taxon>Pediculus</taxon>
    </lineage>
</organism>
<name>E0VUW4_PEDHC</name>
<dbReference type="PROSITE" id="PS50157">
    <property type="entry name" value="ZINC_FINGER_C2H2_2"/>
    <property type="match status" value="7"/>
</dbReference>
<evidence type="ECO:0000256" key="5">
    <source>
        <dbReference type="ARBA" id="ARBA00022833"/>
    </source>
</evidence>
<accession>E0VUW4</accession>
<evidence type="ECO:0000256" key="6">
    <source>
        <dbReference type="ARBA" id="ARBA00023242"/>
    </source>
</evidence>
<dbReference type="EMBL" id="DS235797">
    <property type="protein sequence ID" value="EEB17170.1"/>
    <property type="molecule type" value="Genomic_DNA"/>
</dbReference>
<evidence type="ECO:0000256" key="1">
    <source>
        <dbReference type="ARBA" id="ARBA00004123"/>
    </source>
</evidence>
<feature type="domain" description="C2H2-type" evidence="8">
    <location>
        <begin position="259"/>
        <end position="286"/>
    </location>
</feature>
<feature type="domain" description="C2H2-type" evidence="8">
    <location>
        <begin position="288"/>
        <end position="316"/>
    </location>
</feature>